<dbReference type="InterPro" id="IPR031777">
    <property type="entry name" value="Sortilin_C"/>
</dbReference>
<keyword evidence="6 10" id="KW-1133">Transmembrane helix</keyword>
<dbReference type="PANTHER" id="PTHR12106:SF46">
    <property type="entry name" value="SORTILIN ISOFORM X1"/>
    <property type="match status" value="1"/>
</dbReference>
<feature type="transmembrane region" description="Helical" evidence="10">
    <location>
        <begin position="634"/>
        <end position="654"/>
    </location>
</feature>
<organism evidence="12 13">
    <name type="scientific">Acipenser ruthenus</name>
    <name type="common">Sterlet sturgeon</name>
    <dbReference type="NCBI Taxonomy" id="7906"/>
    <lineage>
        <taxon>Eukaryota</taxon>
        <taxon>Metazoa</taxon>
        <taxon>Chordata</taxon>
        <taxon>Craniata</taxon>
        <taxon>Vertebrata</taxon>
        <taxon>Euteleostomi</taxon>
        <taxon>Actinopterygii</taxon>
        <taxon>Chondrostei</taxon>
        <taxon>Acipenseriformes</taxon>
        <taxon>Acipenseridae</taxon>
        <taxon>Acipenser</taxon>
    </lineage>
</organism>
<dbReference type="Proteomes" id="UP000289886">
    <property type="component" value="Unassembled WGS sequence"/>
</dbReference>
<dbReference type="InterPro" id="IPR015943">
    <property type="entry name" value="WD40/YVTN_repeat-like_dom_sf"/>
</dbReference>
<evidence type="ECO:0000256" key="6">
    <source>
        <dbReference type="ARBA" id="ARBA00022989"/>
    </source>
</evidence>
<dbReference type="Pfam" id="PF15711">
    <property type="entry name" value="ILEI"/>
    <property type="match status" value="1"/>
</dbReference>
<dbReference type="FunFam" id="2.10.70.80:FF:000001">
    <property type="entry name" value="Sortilin-related VPS10 domain-containing receptor 1"/>
    <property type="match status" value="1"/>
</dbReference>
<feature type="domain" description="VPS10" evidence="11">
    <location>
        <begin position="14"/>
        <end position="563"/>
    </location>
</feature>
<keyword evidence="7 10" id="KW-0472">Membrane</keyword>
<dbReference type="InterPro" id="IPR039475">
    <property type="entry name" value="ILEI_FAM3C"/>
</dbReference>
<evidence type="ECO:0000256" key="4">
    <source>
        <dbReference type="ARBA" id="ARBA00022734"/>
    </source>
</evidence>
<dbReference type="PANTHER" id="PTHR12106">
    <property type="entry name" value="SORTILIN RELATED"/>
    <property type="match status" value="1"/>
</dbReference>
<dbReference type="GO" id="GO:0030246">
    <property type="term" value="F:carbohydrate binding"/>
    <property type="evidence" value="ECO:0007669"/>
    <property type="project" value="UniProtKB-UniRule"/>
</dbReference>
<dbReference type="CDD" id="cd13940">
    <property type="entry name" value="ILEI_FAM3C"/>
    <property type="match status" value="1"/>
</dbReference>
<dbReference type="InterPro" id="IPR039477">
    <property type="entry name" value="ILEI/PANDER_dom"/>
</dbReference>
<evidence type="ECO:0000256" key="1">
    <source>
        <dbReference type="ARBA" id="ARBA00004370"/>
    </source>
</evidence>
<keyword evidence="5" id="KW-0677">Repeat</keyword>
<dbReference type="GO" id="GO:0016020">
    <property type="term" value="C:membrane"/>
    <property type="evidence" value="ECO:0007669"/>
    <property type="project" value="UniProtKB-SubCell"/>
</dbReference>
<dbReference type="Gene3D" id="2.130.10.10">
    <property type="entry name" value="YVTN repeat-like/Quinoprotein amine dehydrogenase"/>
    <property type="match status" value="1"/>
</dbReference>
<dbReference type="EMBL" id="SCEB01214929">
    <property type="protein sequence ID" value="RXM32233.1"/>
    <property type="molecule type" value="Genomic_DNA"/>
</dbReference>
<keyword evidence="4 9" id="KW-0430">Lectin</keyword>
<keyword evidence="8" id="KW-0325">Glycoprotein</keyword>
<feature type="transmembrane region" description="Helical" evidence="10">
    <location>
        <begin position="666"/>
        <end position="689"/>
    </location>
</feature>
<evidence type="ECO:0000256" key="3">
    <source>
        <dbReference type="ARBA" id="ARBA00022729"/>
    </source>
</evidence>
<dbReference type="SUPFAM" id="SSF110296">
    <property type="entry name" value="Oligoxyloglucan reducing end-specific cellobiohydrolase"/>
    <property type="match status" value="1"/>
</dbReference>
<evidence type="ECO:0000256" key="10">
    <source>
        <dbReference type="SAM" id="Phobius"/>
    </source>
</evidence>
<evidence type="ECO:0000313" key="13">
    <source>
        <dbReference type="Proteomes" id="UP000289886"/>
    </source>
</evidence>
<dbReference type="SMART" id="SM00602">
    <property type="entry name" value="VPS10"/>
    <property type="match status" value="1"/>
</dbReference>
<dbReference type="GO" id="GO:0006895">
    <property type="term" value="P:Golgi to endosome transport"/>
    <property type="evidence" value="ECO:0007669"/>
    <property type="project" value="TreeGrafter"/>
</dbReference>
<name>A0A444UAN4_ACIRT</name>
<sequence length="892" mass="99255">MLLLMMMGPVLCCPGLVMEQDEDSGKTFEDISNVIKNTYIRKEFGINVGPSNSQRNILWLSVDFGKHWTKIHENVQAFSWGPGITIFFSTHPNDTLDADQRGELLLKRTEDLGRTFSTVSNNLFSFGYIGRFLFASIVKKQGEPRALYVSSDQGDTFNQAQLPLATKEQFYSVLEADDDMIFMHVDEPGDTDFGMVYTSDDRGVLYSKSLERHLFAASGKSDFTNVTSLRGVYLTNVLDQDGSIRSVITYDKGGEWNPLNKPADVKCASDSKRCSLHIHGEYSISNQLAPMLPLSDPSAVGLIIAHGSVGDAITAVKPDVYISDDGGYSWMKTLEGPHHYTLLDSGGLIVAVEYYTDIPIKTVKFSTDEGQCWQLYNFTDKPIIFAGLASEPGTKTMNISIWGYMPEAGYRATWVSVTIDFEQLLTRDCEDDDYVNWLAHSTDEGDLVNDGCVLGYKETFRRLKKKSVCINGRDYIVEKEQNPCLCTKLDYMCDYGYYRQENSSECVEQPDFKDRQLEFCLLGNEELLMTTGYRKIPGDKCAGGFSPKRTEEQMNKRCGTAEQILTSKSKETTIMLAVSAVVMMIALVTGVFLIVRKILSYRYSSLREDDDRCIDGIQNPSTAAAKKQAERMRVAGFVKLSVVVVGFVLAFYVASQVFEFKMDASLGNMFGFVKLSVVVVGFVLALYVVSQVFEFKMDASLGNMFARSAVTHSPSTKPPRYKCGLSKPCPEKHFAFKITSGAASVVGPKMCLEDNMLMSGVKNNVGRGLNLALVNGKTGELMDTKFYDMWGGDVKPLIEFLKTIQDGTVVLIASFDDSASKLNDEARKLFGELGSTSAATLGFRDNWIFVGGKGIKTKSPFEQHIKNNKDTNKYEGWPEVLEMEGCIPQKSD</sequence>
<evidence type="ECO:0000256" key="8">
    <source>
        <dbReference type="ARBA" id="ARBA00023180"/>
    </source>
</evidence>
<evidence type="ECO:0000313" key="12">
    <source>
        <dbReference type="EMBL" id="RXM32233.1"/>
    </source>
</evidence>
<dbReference type="GO" id="GO:0005829">
    <property type="term" value="C:cytosol"/>
    <property type="evidence" value="ECO:0007669"/>
    <property type="project" value="GOC"/>
</dbReference>
<evidence type="ECO:0000256" key="7">
    <source>
        <dbReference type="ARBA" id="ARBA00023136"/>
    </source>
</evidence>
<dbReference type="InterPro" id="IPR031778">
    <property type="entry name" value="Sortilin_N"/>
</dbReference>
<reference evidence="12 13" key="1">
    <citation type="submission" date="2019-01" db="EMBL/GenBank/DDBJ databases">
        <title>Draft Genome and Complete Hox-Cluster Characterization of the Sterlet Sturgeon (Acipenser ruthenus).</title>
        <authorList>
            <person name="Wei Q."/>
        </authorList>
    </citation>
    <scope>NUCLEOTIDE SEQUENCE [LARGE SCALE GENOMIC DNA]</scope>
    <source>
        <strain evidence="12">WHYD16114868_AA</strain>
        <tissue evidence="12">Blood</tissue>
    </source>
</reference>
<dbReference type="Pfam" id="PF15901">
    <property type="entry name" value="Sortilin_C"/>
    <property type="match status" value="1"/>
</dbReference>
<dbReference type="Gene3D" id="2.10.70.80">
    <property type="match status" value="1"/>
</dbReference>
<gene>
    <name evidence="12" type="ORF">EOD39_6292</name>
</gene>
<dbReference type="PROSITE" id="PS52031">
    <property type="entry name" value="GG_LECTIN"/>
    <property type="match status" value="1"/>
</dbReference>
<dbReference type="InterPro" id="IPR050310">
    <property type="entry name" value="VPS10-sortilin"/>
</dbReference>
<dbReference type="GO" id="GO:0016050">
    <property type="term" value="P:vesicle organization"/>
    <property type="evidence" value="ECO:0007669"/>
    <property type="project" value="TreeGrafter"/>
</dbReference>
<dbReference type="GO" id="GO:0005794">
    <property type="term" value="C:Golgi apparatus"/>
    <property type="evidence" value="ECO:0007669"/>
    <property type="project" value="TreeGrafter"/>
</dbReference>
<dbReference type="Pfam" id="PF15902">
    <property type="entry name" value="Sortilin-Vps10"/>
    <property type="match status" value="1"/>
</dbReference>
<proteinExistence type="predicted"/>
<dbReference type="GO" id="GO:0006897">
    <property type="term" value="P:endocytosis"/>
    <property type="evidence" value="ECO:0007669"/>
    <property type="project" value="TreeGrafter"/>
</dbReference>
<keyword evidence="3" id="KW-0732">Signal</keyword>
<evidence type="ECO:0000259" key="11">
    <source>
        <dbReference type="SMART" id="SM00602"/>
    </source>
</evidence>
<evidence type="ECO:0000256" key="5">
    <source>
        <dbReference type="ARBA" id="ARBA00022737"/>
    </source>
</evidence>
<dbReference type="Gene3D" id="3.30.60.270">
    <property type="match status" value="1"/>
</dbReference>
<accession>A0A444UAN4</accession>
<protein>
    <submittedName>
        <fullName evidence="12">Sortilin</fullName>
    </submittedName>
</protein>
<keyword evidence="13" id="KW-1185">Reference proteome</keyword>
<dbReference type="AlphaFoldDB" id="A0A444UAN4"/>
<feature type="transmembrane region" description="Helical" evidence="10">
    <location>
        <begin position="574"/>
        <end position="595"/>
    </location>
</feature>
<comment type="subcellular location">
    <subcellularLocation>
        <location evidence="1">Membrane</location>
    </subcellularLocation>
</comment>
<evidence type="ECO:0000256" key="9">
    <source>
        <dbReference type="PROSITE-ProRule" id="PRU01375"/>
    </source>
</evidence>
<evidence type="ECO:0000256" key="2">
    <source>
        <dbReference type="ARBA" id="ARBA00022692"/>
    </source>
</evidence>
<keyword evidence="2 10" id="KW-0812">Transmembrane</keyword>
<comment type="caution">
    <text evidence="12">The sequence shown here is derived from an EMBL/GenBank/DDBJ whole genome shotgun (WGS) entry which is preliminary data.</text>
</comment>
<dbReference type="InterPro" id="IPR006581">
    <property type="entry name" value="VPS10"/>
</dbReference>